<keyword evidence="3" id="KW-1185">Reference proteome</keyword>
<dbReference type="Gene3D" id="3.40.50.720">
    <property type="entry name" value="NAD(P)-binding Rossmann-like Domain"/>
    <property type="match status" value="1"/>
</dbReference>
<protein>
    <recommendedName>
        <fullName evidence="1">NAD(P)-binding domain-containing protein</fullName>
    </recommendedName>
</protein>
<reference evidence="2 3" key="2">
    <citation type="journal article" date="2016" name="Int. J. Syst. Evol. Microbiol.">
        <title>Flavisolibacter tropicus sp. nov., isolated from tropical soil.</title>
        <authorList>
            <person name="Lee J.J."/>
            <person name="Kang M.S."/>
            <person name="Kim G.S."/>
            <person name="Lee C.S."/>
            <person name="Lim S."/>
            <person name="Lee J."/>
            <person name="Roh S.H."/>
            <person name="Kang H."/>
            <person name="Ha J.M."/>
            <person name="Bae S."/>
            <person name="Jung H.Y."/>
            <person name="Kim M.K."/>
        </authorList>
    </citation>
    <scope>NUCLEOTIDE SEQUENCE [LARGE SCALE GENOMIC DNA]</scope>
    <source>
        <strain evidence="2 3">LCS9</strain>
    </source>
</reference>
<dbReference type="AlphaFoldDB" id="A0A172U259"/>
<dbReference type="PANTHER" id="PTHR14097">
    <property type="entry name" value="OXIDOREDUCTASE HTATIP2"/>
    <property type="match status" value="1"/>
</dbReference>
<name>A0A172U259_9BACT</name>
<evidence type="ECO:0000259" key="1">
    <source>
        <dbReference type="Pfam" id="PF13460"/>
    </source>
</evidence>
<accession>A0A172U259</accession>
<reference evidence="3" key="1">
    <citation type="submission" date="2015-01" db="EMBL/GenBank/DDBJ databases">
        <title>Flavisolibacter sp./LCS9/ whole genome sequencing.</title>
        <authorList>
            <person name="Kim M.K."/>
            <person name="Srinivasan S."/>
            <person name="Lee J.-J."/>
        </authorList>
    </citation>
    <scope>NUCLEOTIDE SEQUENCE [LARGE SCALE GENOMIC DNA]</scope>
    <source>
        <strain evidence="3">LCS9</strain>
    </source>
</reference>
<proteinExistence type="predicted"/>
<dbReference type="InterPro" id="IPR036291">
    <property type="entry name" value="NAD(P)-bd_dom_sf"/>
</dbReference>
<sequence length="224" mass="24887">MATTKTATIIGATGLIGGHLLELLQQDNYYHTIRVLVRRPIENKDPKTEVKLIDFTDEESFKLGIYGSDTVFVAVGTTQQKERGDKEAYRKVDYDIPVKAARLCQETECPQLLLISSVGANPKASNFYLQLKGEVEEAVKALNLPSVSVFRPSLLLGNRQEKRAGEKIAQAVMPFLALGMFGELSKYKPIHSADVAKAMMLTAKEQKPGFNILEYQQIKALARQ</sequence>
<evidence type="ECO:0000313" key="3">
    <source>
        <dbReference type="Proteomes" id="UP000077177"/>
    </source>
</evidence>
<dbReference type="STRING" id="1492898.SY85_24270"/>
<dbReference type="Proteomes" id="UP000077177">
    <property type="component" value="Chromosome"/>
</dbReference>
<dbReference type="SUPFAM" id="SSF51735">
    <property type="entry name" value="NAD(P)-binding Rossmann-fold domains"/>
    <property type="match status" value="1"/>
</dbReference>
<dbReference type="EMBL" id="CP011390">
    <property type="protein sequence ID" value="ANE53123.1"/>
    <property type="molecule type" value="Genomic_DNA"/>
</dbReference>
<dbReference type="Pfam" id="PF13460">
    <property type="entry name" value="NAD_binding_10"/>
    <property type="match status" value="1"/>
</dbReference>
<dbReference type="OrthoDB" id="9798632at2"/>
<dbReference type="RefSeq" id="WP_066408827.1">
    <property type="nucleotide sequence ID" value="NZ_CP011390.1"/>
</dbReference>
<organism evidence="2 3">
    <name type="scientific">Flavisolibacter tropicus</name>
    <dbReference type="NCBI Taxonomy" id="1492898"/>
    <lineage>
        <taxon>Bacteria</taxon>
        <taxon>Pseudomonadati</taxon>
        <taxon>Bacteroidota</taxon>
        <taxon>Chitinophagia</taxon>
        <taxon>Chitinophagales</taxon>
        <taxon>Chitinophagaceae</taxon>
        <taxon>Flavisolibacter</taxon>
    </lineage>
</organism>
<feature type="domain" description="NAD(P)-binding" evidence="1">
    <location>
        <begin position="11"/>
        <end position="155"/>
    </location>
</feature>
<dbReference type="InterPro" id="IPR016040">
    <property type="entry name" value="NAD(P)-bd_dom"/>
</dbReference>
<evidence type="ECO:0000313" key="2">
    <source>
        <dbReference type="EMBL" id="ANE53123.1"/>
    </source>
</evidence>
<dbReference type="PANTHER" id="PTHR14097:SF7">
    <property type="entry name" value="OXIDOREDUCTASE HTATIP2"/>
    <property type="match status" value="1"/>
</dbReference>
<dbReference type="KEGG" id="fla:SY85_24270"/>
<gene>
    <name evidence="2" type="ORF">SY85_24270</name>
</gene>